<dbReference type="Proteomes" id="UP000235145">
    <property type="component" value="Unassembled WGS sequence"/>
</dbReference>
<protein>
    <submittedName>
        <fullName evidence="2">Uncharacterized protein</fullName>
    </submittedName>
</protein>
<reference evidence="2 3" key="1">
    <citation type="journal article" date="2017" name="Nat. Commun.">
        <title>Genome assembly with in vitro proximity ligation data and whole-genome triplication in lettuce.</title>
        <authorList>
            <person name="Reyes-Chin-Wo S."/>
            <person name="Wang Z."/>
            <person name="Yang X."/>
            <person name="Kozik A."/>
            <person name="Arikit S."/>
            <person name="Song C."/>
            <person name="Xia L."/>
            <person name="Froenicke L."/>
            <person name="Lavelle D.O."/>
            <person name="Truco M.J."/>
            <person name="Xia R."/>
            <person name="Zhu S."/>
            <person name="Xu C."/>
            <person name="Xu H."/>
            <person name="Xu X."/>
            <person name="Cox K."/>
            <person name="Korf I."/>
            <person name="Meyers B.C."/>
            <person name="Michelmore R.W."/>
        </authorList>
    </citation>
    <scope>NUCLEOTIDE SEQUENCE [LARGE SCALE GENOMIC DNA]</scope>
    <source>
        <strain evidence="3">cv. Salinas</strain>
        <tissue evidence="2">Seedlings</tissue>
    </source>
</reference>
<evidence type="ECO:0000313" key="2">
    <source>
        <dbReference type="EMBL" id="KAJ0185152.1"/>
    </source>
</evidence>
<keyword evidence="3" id="KW-1185">Reference proteome</keyword>
<name>A0A9R1UDF8_LACSA</name>
<evidence type="ECO:0000256" key="1">
    <source>
        <dbReference type="SAM" id="MobiDB-lite"/>
    </source>
</evidence>
<feature type="compositionally biased region" description="Basic residues" evidence="1">
    <location>
        <begin position="96"/>
        <end position="109"/>
    </location>
</feature>
<comment type="caution">
    <text evidence="2">The sequence shown here is derived from an EMBL/GenBank/DDBJ whole genome shotgun (WGS) entry which is preliminary data.</text>
</comment>
<accession>A0A9R1UDF8</accession>
<dbReference type="EMBL" id="NBSK02000009">
    <property type="protein sequence ID" value="KAJ0185152.1"/>
    <property type="molecule type" value="Genomic_DNA"/>
</dbReference>
<evidence type="ECO:0000313" key="3">
    <source>
        <dbReference type="Proteomes" id="UP000235145"/>
    </source>
</evidence>
<proteinExistence type="predicted"/>
<dbReference type="AlphaFoldDB" id="A0A9R1UDF8"/>
<gene>
    <name evidence="2" type="ORF">LSAT_V11C900493380</name>
</gene>
<feature type="region of interest" description="Disordered" evidence="1">
    <location>
        <begin position="96"/>
        <end position="120"/>
    </location>
</feature>
<organism evidence="2 3">
    <name type="scientific">Lactuca sativa</name>
    <name type="common">Garden lettuce</name>
    <dbReference type="NCBI Taxonomy" id="4236"/>
    <lineage>
        <taxon>Eukaryota</taxon>
        <taxon>Viridiplantae</taxon>
        <taxon>Streptophyta</taxon>
        <taxon>Embryophyta</taxon>
        <taxon>Tracheophyta</taxon>
        <taxon>Spermatophyta</taxon>
        <taxon>Magnoliopsida</taxon>
        <taxon>eudicotyledons</taxon>
        <taxon>Gunneridae</taxon>
        <taxon>Pentapetalae</taxon>
        <taxon>asterids</taxon>
        <taxon>campanulids</taxon>
        <taxon>Asterales</taxon>
        <taxon>Asteraceae</taxon>
        <taxon>Cichorioideae</taxon>
        <taxon>Cichorieae</taxon>
        <taxon>Lactucinae</taxon>
        <taxon>Lactuca</taxon>
    </lineage>
</organism>
<sequence>MKRGLSLSLSPPHMFECVFYYMKNMSPFLHLLDSNHLQTRWHGYPSFPFCTLIPNQTSPWKPKLPFLHSNPQSNLPMETIATHLLQHCQTIQTHPPFHHHQGCSHRGGPHQRSSDGIHPTRTRPQHLISNLHAEAPIFAHRRRCHHEGRTESIEIVRKEQCLALGTRLRVFPAGRGGSEHGMNRHHNLRKLHQTEASSPLKPKASICSRYPNANYIDPPSASSTTGGMNWGETGCNLGGETMSMKQETSVDFVPTGNVSLNAHVFMGSSG</sequence>